<proteinExistence type="predicted"/>
<accession>A0A834IJS5</accession>
<keyword evidence="1" id="KW-1133">Transmembrane helix</keyword>
<gene>
    <name evidence="2" type="ORF">GWI33_005857</name>
</gene>
<keyword evidence="1" id="KW-0472">Membrane</keyword>
<name>A0A834IJS5_RHYFE</name>
<evidence type="ECO:0000256" key="1">
    <source>
        <dbReference type="SAM" id="Phobius"/>
    </source>
</evidence>
<dbReference type="AlphaFoldDB" id="A0A834IJS5"/>
<sequence>MVGSAVFGAAVGTGAALLIAMTIVVYRYYNHKRQTNEWRSLDKLPYQPVHEQKFHKPIGTYPRTVSFDRFLNNLSFYFYPNTS</sequence>
<protein>
    <submittedName>
        <fullName evidence="2">Uncharacterized protein</fullName>
    </submittedName>
</protein>
<keyword evidence="1" id="KW-0812">Transmembrane</keyword>
<organism evidence="2 3">
    <name type="scientific">Rhynchophorus ferrugineus</name>
    <name type="common">Red palm weevil</name>
    <name type="synonym">Curculio ferrugineus</name>
    <dbReference type="NCBI Taxonomy" id="354439"/>
    <lineage>
        <taxon>Eukaryota</taxon>
        <taxon>Metazoa</taxon>
        <taxon>Ecdysozoa</taxon>
        <taxon>Arthropoda</taxon>
        <taxon>Hexapoda</taxon>
        <taxon>Insecta</taxon>
        <taxon>Pterygota</taxon>
        <taxon>Neoptera</taxon>
        <taxon>Endopterygota</taxon>
        <taxon>Coleoptera</taxon>
        <taxon>Polyphaga</taxon>
        <taxon>Cucujiformia</taxon>
        <taxon>Curculionidae</taxon>
        <taxon>Dryophthorinae</taxon>
        <taxon>Rhynchophorus</taxon>
    </lineage>
</organism>
<dbReference type="OrthoDB" id="6437194at2759"/>
<feature type="transmembrane region" description="Helical" evidence="1">
    <location>
        <begin position="6"/>
        <end position="29"/>
    </location>
</feature>
<keyword evidence="3" id="KW-1185">Reference proteome</keyword>
<comment type="caution">
    <text evidence="2">The sequence shown here is derived from an EMBL/GenBank/DDBJ whole genome shotgun (WGS) entry which is preliminary data.</text>
</comment>
<evidence type="ECO:0000313" key="2">
    <source>
        <dbReference type="EMBL" id="KAF7280462.1"/>
    </source>
</evidence>
<evidence type="ECO:0000313" key="3">
    <source>
        <dbReference type="Proteomes" id="UP000625711"/>
    </source>
</evidence>
<reference evidence="2" key="1">
    <citation type="submission" date="2020-08" db="EMBL/GenBank/DDBJ databases">
        <title>Genome sequencing and assembly of the red palm weevil Rhynchophorus ferrugineus.</title>
        <authorList>
            <person name="Dias G.B."/>
            <person name="Bergman C.M."/>
            <person name="Manee M."/>
        </authorList>
    </citation>
    <scope>NUCLEOTIDE SEQUENCE</scope>
    <source>
        <strain evidence="2">AA-2017</strain>
        <tissue evidence="2">Whole larva</tissue>
    </source>
</reference>
<dbReference type="Proteomes" id="UP000625711">
    <property type="component" value="Unassembled WGS sequence"/>
</dbReference>
<dbReference type="EMBL" id="JAACXV010000295">
    <property type="protein sequence ID" value="KAF7280462.1"/>
    <property type="molecule type" value="Genomic_DNA"/>
</dbReference>